<dbReference type="PANTHER" id="PTHR14208:SF2">
    <property type="entry name" value="PROTEIN KRASAVIETZ"/>
    <property type="match status" value="1"/>
</dbReference>
<dbReference type="Pfam" id="PF25504">
    <property type="entry name" value="HEAT_5MP1_2"/>
    <property type="match status" value="1"/>
</dbReference>
<sequence>MSTQVSNEKPTLNGVRIRTRKRDAKANAKYEPEDFRDSLFQVIEGIEPTDFSKISAALDTAGNTLDYRRYGDTFFEVLVTGGIIAPGGIIEDDEEFGKLPFSLFVLADASEQGAQDWAKLITRLTRRYKYLERIFTEACKHILENVHRYSEADNKKLSQGLGVLVAIGFLPMDPFRVLQKDHLVKDGLALRFITDVMREYLKNHSAKQLHMALIRGKIDSLVDFFPANKRDDDCFARHFEAEDMPALIDMHIASRANASRNDFIAQIESILRTAKANDEDEDEDDILAINTEVAKAAKAAMRTNKWPEEEAVQLVWEGILSAVDWAMKPEQIENQVMGHVKRYTPVLEVLTTAPKSEIKLLQYVQNYCYEDAKLMKYFGKIIQVLYQDDVLSDTAILFWAKKGAKPQGKAVFLKQTERFVNFLEEQEDDDESDDE</sequence>
<comment type="caution">
    <text evidence="2">The sequence shown here is derived from an EMBL/GenBank/DDBJ whole genome shotgun (WGS) entry which is preliminary data.</text>
</comment>
<dbReference type="GeneID" id="63808917"/>
<evidence type="ECO:0000313" key="2">
    <source>
        <dbReference type="EMBL" id="ORX65847.1"/>
    </source>
</evidence>
<dbReference type="OrthoDB" id="1727522at2759"/>
<evidence type="ECO:0000259" key="1">
    <source>
        <dbReference type="PROSITE" id="PS51363"/>
    </source>
</evidence>
<dbReference type="RefSeq" id="XP_040739930.1">
    <property type="nucleotide sequence ID" value="XM_040892269.1"/>
</dbReference>
<evidence type="ECO:0000313" key="3">
    <source>
        <dbReference type="Proteomes" id="UP000193922"/>
    </source>
</evidence>
<dbReference type="STRING" id="61395.A0A1Y1VX11"/>
<dbReference type="SMART" id="SM00515">
    <property type="entry name" value="eIF5C"/>
    <property type="match status" value="1"/>
</dbReference>
<name>A0A1Y1VX11_9FUNG</name>
<organism evidence="2 3">
    <name type="scientific">Linderina pennispora</name>
    <dbReference type="NCBI Taxonomy" id="61395"/>
    <lineage>
        <taxon>Eukaryota</taxon>
        <taxon>Fungi</taxon>
        <taxon>Fungi incertae sedis</taxon>
        <taxon>Zoopagomycota</taxon>
        <taxon>Kickxellomycotina</taxon>
        <taxon>Kickxellomycetes</taxon>
        <taxon>Kickxellales</taxon>
        <taxon>Kickxellaceae</taxon>
        <taxon>Linderina</taxon>
    </lineage>
</organism>
<dbReference type="InterPro" id="IPR057397">
    <property type="entry name" value="HEAT_5MP1_2"/>
</dbReference>
<dbReference type="InterPro" id="IPR003307">
    <property type="entry name" value="W2_domain"/>
</dbReference>
<dbReference type="SUPFAM" id="SSF48371">
    <property type="entry name" value="ARM repeat"/>
    <property type="match status" value="1"/>
</dbReference>
<dbReference type="PROSITE" id="PS51363">
    <property type="entry name" value="W2"/>
    <property type="match status" value="1"/>
</dbReference>
<dbReference type="EMBL" id="MCFD01000020">
    <property type="protein sequence ID" value="ORX65847.1"/>
    <property type="molecule type" value="Genomic_DNA"/>
</dbReference>
<dbReference type="PANTHER" id="PTHR14208">
    <property type="entry name" value="BASIC LEUCINE ZIPPER AND W2 DOMAIN-CONTAINING PROTEIN"/>
    <property type="match status" value="1"/>
</dbReference>
<gene>
    <name evidence="2" type="ORF">DL89DRAFT_92892</name>
</gene>
<dbReference type="GO" id="GO:0016020">
    <property type="term" value="C:membrane"/>
    <property type="evidence" value="ECO:0007669"/>
    <property type="project" value="TreeGrafter"/>
</dbReference>
<dbReference type="Gene3D" id="1.25.40.180">
    <property type="match status" value="1"/>
</dbReference>
<dbReference type="InterPro" id="IPR051245">
    <property type="entry name" value="eIF5-mimic_regulator"/>
</dbReference>
<keyword evidence="3" id="KW-1185">Reference proteome</keyword>
<feature type="domain" description="W2" evidence="1">
    <location>
        <begin position="257"/>
        <end position="433"/>
    </location>
</feature>
<proteinExistence type="predicted"/>
<reference evidence="2 3" key="1">
    <citation type="submission" date="2016-07" db="EMBL/GenBank/DDBJ databases">
        <title>Pervasive Adenine N6-methylation of Active Genes in Fungi.</title>
        <authorList>
            <consortium name="DOE Joint Genome Institute"/>
            <person name="Mondo S.J."/>
            <person name="Dannebaum R.O."/>
            <person name="Kuo R.C."/>
            <person name="Labutti K."/>
            <person name="Haridas S."/>
            <person name="Kuo A."/>
            <person name="Salamov A."/>
            <person name="Ahrendt S.R."/>
            <person name="Lipzen A."/>
            <person name="Sullivan W."/>
            <person name="Andreopoulos W.B."/>
            <person name="Clum A."/>
            <person name="Lindquist E."/>
            <person name="Daum C."/>
            <person name="Ramamoorthy G.K."/>
            <person name="Gryganskyi A."/>
            <person name="Culley D."/>
            <person name="Magnuson J.K."/>
            <person name="James T.Y."/>
            <person name="O'Malley M.A."/>
            <person name="Stajich J.E."/>
            <person name="Spatafora J.W."/>
            <person name="Visel A."/>
            <person name="Grigoriev I.V."/>
        </authorList>
    </citation>
    <scope>NUCLEOTIDE SEQUENCE [LARGE SCALE GENOMIC DNA]</scope>
    <source>
        <strain evidence="2 3">ATCC 12442</strain>
    </source>
</reference>
<protein>
    <submittedName>
        <fullName evidence="2">ARM repeat-containing protein</fullName>
    </submittedName>
</protein>
<accession>A0A1Y1VX11</accession>
<dbReference type="Pfam" id="PF02020">
    <property type="entry name" value="W2"/>
    <property type="match status" value="1"/>
</dbReference>
<dbReference type="GO" id="GO:0005737">
    <property type="term" value="C:cytoplasm"/>
    <property type="evidence" value="ECO:0007669"/>
    <property type="project" value="TreeGrafter"/>
</dbReference>
<dbReference type="Proteomes" id="UP000193922">
    <property type="component" value="Unassembled WGS sequence"/>
</dbReference>
<dbReference type="AlphaFoldDB" id="A0A1Y1VX11"/>
<dbReference type="InterPro" id="IPR016024">
    <property type="entry name" value="ARM-type_fold"/>
</dbReference>